<evidence type="ECO:0000256" key="1">
    <source>
        <dbReference type="ARBA" id="ARBA00009776"/>
    </source>
</evidence>
<keyword evidence="4" id="KW-0067">ATP-binding</keyword>
<dbReference type="GO" id="GO:0006235">
    <property type="term" value="P:dTTP biosynthetic process"/>
    <property type="evidence" value="ECO:0007669"/>
    <property type="project" value="TreeGrafter"/>
</dbReference>
<keyword evidence="6" id="KW-0808">Transferase</keyword>
<evidence type="ECO:0000256" key="3">
    <source>
        <dbReference type="ARBA" id="ARBA00022741"/>
    </source>
</evidence>
<dbReference type="AlphaFoldDB" id="A0A369MCI6"/>
<feature type="domain" description="Thymidylate kinase-like" evidence="5">
    <location>
        <begin position="8"/>
        <end position="183"/>
    </location>
</feature>
<dbReference type="SUPFAM" id="SSF52540">
    <property type="entry name" value="P-loop containing nucleoside triphosphate hydrolases"/>
    <property type="match status" value="1"/>
</dbReference>
<evidence type="ECO:0000259" key="5">
    <source>
        <dbReference type="Pfam" id="PF02223"/>
    </source>
</evidence>
<keyword evidence="6" id="KW-0418">Kinase</keyword>
<dbReference type="RefSeq" id="WP_114534440.1">
    <property type="nucleotide sequence ID" value="NZ_JAQDVM010000012.1"/>
</dbReference>
<dbReference type="EMBL" id="PPTU01000023">
    <property type="protein sequence ID" value="RDB68152.1"/>
    <property type="molecule type" value="Genomic_DNA"/>
</dbReference>
<gene>
    <name evidence="6" type="ORF">C1875_12160</name>
</gene>
<dbReference type="PANTHER" id="PTHR10344">
    <property type="entry name" value="THYMIDYLATE KINASE"/>
    <property type="match status" value="1"/>
</dbReference>
<dbReference type="PANTHER" id="PTHR10344:SF4">
    <property type="entry name" value="UMP-CMP KINASE 2, MITOCHONDRIAL"/>
    <property type="match status" value="1"/>
</dbReference>
<protein>
    <recommendedName>
        <fullName evidence="2">Thymidylate kinase</fullName>
    </recommendedName>
</protein>
<dbReference type="InterPro" id="IPR027417">
    <property type="entry name" value="P-loop_NTPase"/>
</dbReference>
<dbReference type="GO" id="GO:0006233">
    <property type="term" value="P:dTDP biosynthetic process"/>
    <property type="evidence" value="ECO:0007669"/>
    <property type="project" value="TreeGrafter"/>
</dbReference>
<evidence type="ECO:0000313" key="6">
    <source>
        <dbReference type="EMBL" id="RDB68152.1"/>
    </source>
</evidence>
<dbReference type="InterPro" id="IPR039430">
    <property type="entry name" value="Thymidylate_kin-like_dom"/>
</dbReference>
<dbReference type="Proteomes" id="UP000253970">
    <property type="component" value="Unassembled WGS sequence"/>
</dbReference>
<sequence length="223" mass="25355">MTARLIAIEGLDGSGKETQTKLLRQFLEAQGAKVGSISFPQYGEPSAALVEDYLKGGFGENAADVNAYAASSFFALDRLVSYLKKWRKEFESCDVFLADRYVTSNAIHQCSKLPESEWAAFTTWLFEYEYKYLGLPRPNHVVYLRLDLAASQKLLERRYGGDVSQRDVHERDLAYLERSRCAAEWCCSRFNWTPVECTSNNALRAREDVHKELLEKLSLEGAL</sequence>
<evidence type="ECO:0000313" key="7">
    <source>
        <dbReference type="Proteomes" id="UP000253970"/>
    </source>
</evidence>
<organism evidence="6 7">
    <name type="scientific">Eggerthella lenta</name>
    <name type="common">Eubacterium lentum</name>
    <dbReference type="NCBI Taxonomy" id="84112"/>
    <lineage>
        <taxon>Bacteria</taxon>
        <taxon>Bacillati</taxon>
        <taxon>Actinomycetota</taxon>
        <taxon>Coriobacteriia</taxon>
        <taxon>Eggerthellales</taxon>
        <taxon>Eggerthellaceae</taxon>
        <taxon>Eggerthella</taxon>
    </lineage>
</organism>
<dbReference type="GO" id="GO:0004798">
    <property type="term" value="F:dTMP kinase activity"/>
    <property type="evidence" value="ECO:0007669"/>
    <property type="project" value="TreeGrafter"/>
</dbReference>
<comment type="similarity">
    <text evidence="1">Belongs to the thymidylate kinase family.</text>
</comment>
<dbReference type="Pfam" id="PF02223">
    <property type="entry name" value="Thymidylate_kin"/>
    <property type="match status" value="1"/>
</dbReference>
<keyword evidence="3" id="KW-0547">Nucleotide-binding</keyword>
<reference evidence="6 7" key="1">
    <citation type="journal article" date="2018" name="Elife">
        <title>Discovery and characterization of a prevalent human gut bacterial enzyme sufficient for the inactivation of a family of plant toxins.</title>
        <authorList>
            <person name="Koppel N."/>
            <person name="Bisanz J.E."/>
            <person name="Pandelia M.E."/>
            <person name="Turnbaugh P.J."/>
            <person name="Balskus E.P."/>
        </authorList>
    </citation>
    <scope>NUCLEOTIDE SEQUENCE [LARGE SCALE GENOMIC DNA]</scope>
    <source>
        <strain evidence="6 7">W1 BHI 6</strain>
    </source>
</reference>
<accession>A0A369MCI6</accession>
<dbReference type="Gene3D" id="3.40.50.300">
    <property type="entry name" value="P-loop containing nucleotide triphosphate hydrolases"/>
    <property type="match status" value="1"/>
</dbReference>
<name>A0A369MCI6_EGGLN</name>
<dbReference type="GO" id="GO:0006227">
    <property type="term" value="P:dUDP biosynthetic process"/>
    <property type="evidence" value="ECO:0007669"/>
    <property type="project" value="TreeGrafter"/>
</dbReference>
<dbReference type="GO" id="GO:0005524">
    <property type="term" value="F:ATP binding"/>
    <property type="evidence" value="ECO:0007669"/>
    <property type="project" value="UniProtKB-KW"/>
</dbReference>
<evidence type="ECO:0000256" key="2">
    <source>
        <dbReference type="ARBA" id="ARBA00017144"/>
    </source>
</evidence>
<evidence type="ECO:0000256" key="4">
    <source>
        <dbReference type="ARBA" id="ARBA00022840"/>
    </source>
</evidence>
<dbReference type="GO" id="GO:0005829">
    <property type="term" value="C:cytosol"/>
    <property type="evidence" value="ECO:0007669"/>
    <property type="project" value="TreeGrafter"/>
</dbReference>
<comment type="caution">
    <text evidence="6">The sequence shown here is derived from an EMBL/GenBank/DDBJ whole genome shotgun (WGS) entry which is preliminary data.</text>
</comment>
<proteinExistence type="inferred from homology"/>